<dbReference type="PANTHER" id="PTHR42831:SF1">
    <property type="entry name" value="FE-S PROTEIN MATURATION AUXILIARY FACTOR YITW"/>
    <property type="match status" value="1"/>
</dbReference>
<comment type="caution">
    <text evidence="2">The sequence shown here is derived from an EMBL/GenBank/DDBJ whole genome shotgun (WGS) entry which is preliminary data.</text>
</comment>
<proteinExistence type="predicted"/>
<dbReference type="AlphaFoldDB" id="A0A0P9D2A9"/>
<organism evidence="2 3">
    <name type="scientific">Kouleothrix aurantiaca</name>
    <dbReference type="NCBI Taxonomy" id="186479"/>
    <lineage>
        <taxon>Bacteria</taxon>
        <taxon>Bacillati</taxon>
        <taxon>Chloroflexota</taxon>
        <taxon>Chloroflexia</taxon>
        <taxon>Chloroflexales</taxon>
        <taxon>Roseiflexineae</taxon>
        <taxon>Roseiflexaceae</taxon>
        <taxon>Kouleothrix</taxon>
    </lineage>
</organism>
<dbReference type="EMBL" id="LJCR01000335">
    <property type="protein sequence ID" value="KPV53121.1"/>
    <property type="molecule type" value="Genomic_DNA"/>
</dbReference>
<keyword evidence="3" id="KW-1185">Reference proteome</keyword>
<dbReference type="Proteomes" id="UP000050509">
    <property type="component" value="Unassembled WGS sequence"/>
</dbReference>
<protein>
    <submittedName>
        <fullName evidence="2">Aromatic-ring-hydroxylating dioxygenase</fullName>
    </submittedName>
</protein>
<dbReference type="GO" id="GO:0051213">
    <property type="term" value="F:dioxygenase activity"/>
    <property type="evidence" value="ECO:0007669"/>
    <property type="project" value="UniProtKB-KW"/>
</dbReference>
<accession>A0A0P9D2A9</accession>
<gene>
    <name evidence="2" type="ORF">SE17_11485</name>
</gene>
<dbReference type="PATRIC" id="fig|186479.3.peg.6985"/>
<dbReference type="Gene3D" id="3.30.300.130">
    <property type="entry name" value="Fe-S cluster assembly (FSCA)"/>
    <property type="match status" value="1"/>
</dbReference>
<reference evidence="2 3" key="1">
    <citation type="submission" date="2015-09" db="EMBL/GenBank/DDBJ databases">
        <title>Draft genome sequence of Kouleothrix aurantiaca JCM 19913.</title>
        <authorList>
            <person name="Hemp J."/>
        </authorList>
    </citation>
    <scope>NUCLEOTIDE SEQUENCE [LARGE SCALE GENOMIC DNA]</scope>
    <source>
        <strain evidence="2 3">COM-B</strain>
    </source>
</reference>
<keyword evidence="2" id="KW-0560">Oxidoreductase</keyword>
<feature type="domain" description="MIP18 family-like" evidence="1">
    <location>
        <begin position="4"/>
        <end position="71"/>
    </location>
</feature>
<evidence type="ECO:0000313" key="2">
    <source>
        <dbReference type="EMBL" id="KPV53121.1"/>
    </source>
</evidence>
<dbReference type="InterPro" id="IPR002744">
    <property type="entry name" value="MIP18-like"/>
</dbReference>
<evidence type="ECO:0000313" key="3">
    <source>
        <dbReference type="Proteomes" id="UP000050509"/>
    </source>
</evidence>
<keyword evidence="2" id="KW-0223">Dioxygenase</keyword>
<evidence type="ECO:0000259" key="1">
    <source>
        <dbReference type="Pfam" id="PF01883"/>
    </source>
</evidence>
<dbReference type="PANTHER" id="PTHR42831">
    <property type="entry name" value="FE-S PROTEIN MATURATION AUXILIARY FACTOR YITW"/>
    <property type="match status" value="1"/>
</dbReference>
<sequence>MITEEMVRTALKNVYDPEIGLDIVNLGLIYNVDVQDQGKKVQIDMTLTTPACPAGPQIIDQARREVGALKDVFKELEDVSVNLVWTPFWNPSMMSEDAREELGFF</sequence>
<dbReference type="Pfam" id="PF01883">
    <property type="entry name" value="FeS_assembly_P"/>
    <property type="match status" value="1"/>
</dbReference>
<dbReference type="InterPro" id="IPR034904">
    <property type="entry name" value="FSCA_dom_sf"/>
</dbReference>
<dbReference type="SUPFAM" id="SSF117916">
    <property type="entry name" value="Fe-S cluster assembly (FSCA) domain-like"/>
    <property type="match status" value="1"/>
</dbReference>
<name>A0A0P9D2A9_9CHLR</name>
<dbReference type="InterPro" id="IPR052339">
    <property type="entry name" value="Fe-S_Maturation_MIP18"/>
</dbReference>